<sequence length="153" mass="17774">MTSRITEEYKATLSESTPDEIQKHYGEIWDEFKAEKLKPKSDISEEECIKLLNEKEEVLEQINFIAVNCLKKPAWNNWNKEEALKKWKEYKEKGSSQSSGFGNKKFFTPRTTEQKVADTEAFYKILENKKLLADIEPNQLCITLANVFNGKTS</sequence>
<accession>A0A976UAB7</accession>
<proteinExistence type="predicted"/>
<dbReference type="Proteomes" id="UP001156951">
    <property type="component" value="Segment"/>
</dbReference>
<protein>
    <submittedName>
        <fullName evidence="1">Uncharacterized protein</fullName>
    </submittedName>
</protein>
<evidence type="ECO:0000313" key="2">
    <source>
        <dbReference type="Proteomes" id="UP001156951"/>
    </source>
</evidence>
<keyword evidence="2" id="KW-1185">Reference proteome</keyword>
<name>A0A976UAB7_9CAUD</name>
<evidence type="ECO:0000313" key="1">
    <source>
        <dbReference type="EMBL" id="UVF62223.1"/>
    </source>
</evidence>
<reference evidence="1 2" key="1">
    <citation type="submission" date="2022-05" db="EMBL/GenBank/DDBJ databases">
        <title>Diverse viruses of marine archaea discovered using metagenomics.</title>
        <authorList>
            <person name="Zhou Y."/>
        </authorList>
    </citation>
    <scope>NUCLEOTIDE SEQUENCE [LARGE SCALE GENOMIC DNA]</scope>
    <source>
        <strain evidence="1">YSH_1032793</strain>
    </source>
</reference>
<dbReference type="EMBL" id="ON649698">
    <property type="protein sequence ID" value="UVF62223.1"/>
    <property type="molecule type" value="Genomic_DNA"/>
</dbReference>
<organism evidence="1 2">
    <name type="scientific">Nitrososphaeria virus YSH_1032793</name>
    <dbReference type="NCBI Taxonomy" id="3071320"/>
    <lineage>
        <taxon>Viruses</taxon>
        <taxon>Duplodnaviria</taxon>
        <taxon>Heunggongvirae</taxon>
        <taxon>Uroviricota</taxon>
        <taxon>Caudoviricetes</taxon>
        <taxon>Juravirales</taxon>
        <taxon>Yanlukaviridae</taxon>
        <taxon>Sweetvirus</taxon>
        <taxon>Sweetvirus yangshanense</taxon>
    </lineage>
</organism>